<dbReference type="STRING" id="487184.SAMN05216421_0853"/>
<gene>
    <name evidence="3" type="ORF">SAMN05216421_0853</name>
</gene>
<proteinExistence type="predicted"/>
<accession>A0A1H1P7I2</accession>
<protein>
    <recommendedName>
        <fullName evidence="2">DUF6351 domain-containing protein</fullName>
    </recommendedName>
</protein>
<feature type="domain" description="DUF6351" evidence="2">
    <location>
        <begin position="77"/>
        <end position="776"/>
    </location>
</feature>
<organism evidence="3 4">
    <name type="scientific">Halopseudomonas xinjiangensis</name>
    <dbReference type="NCBI Taxonomy" id="487184"/>
    <lineage>
        <taxon>Bacteria</taxon>
        <taxon>Pseudomonadati</taxon>
        <taxon>Pseudomonadota</taxon>
        <taxon>Gammaproteobacteria</taxon>
        <taxon>Pseudomonadales</taxon>
        <taxon>Pseudomonadaceae</taxon>
        <taxon>Halopseudomonas</taxon>
    </lineage>
</organism>
<evidence type="ECO:0000259" key="2">
    <source>
        <dbReference type="Pfam" id="PF19878"/>
    </source>
</evidence>
<dbReference type="PROSITE" id="PS51257">
    <property type="entry name" value="PROKAR_LIPOPROTEIN"/>
    <property type="match status" value="1"/>
</dbReference>
<feature type="region of interest" description="Disordered" evidence="1">
    <location>
        <begin position="775"/>
        <end position="803"/>
    </location>
</feature>
<keyword evidence="4" id="KW-1185">Reference proteome</keyword>
<evidence type="ECO:0000256" key="1">
    <source>
        <dbReference type="SAM" id="MobiDB-lite"/>
    </source>
</evidence>
<name>A0A1H1P7I2_9GAMM</name>
<sequence length="803" mass="86897">MQPRGKWFPTLTIYLAIALGGCKDDRGGAGSDAGYSQPRTLITQSSDLAAAIPPATPLIRKPLPVSRSAQIEEVVSASNDPALVSGNDVLVEVLVSNPMDAVADVLVTLNGVDVTSEFDLRTQHRIIGLVSGLEIGENTIIASSRTNPSSSAQLIVRNHPSSGPIFSGPHLQPWICAQPSPTTVTVVNPASGDSAEAEARVSGLSNLPDSDCNIPQEVSYYYQPASISGYCRPDTHSPNACFIPFDVANPPLDNEIARFKNDRGDTVRKILAVERGALNRGMYYLMVYHDPEKPHHPAQPQKGWNNKLILNFGGNIWGGRYQIPSSGYFPDPVVLALHAGYMFVNTTLNDYRNNFNHAVGAEALMMLKERIVETYGPIRYTVGIGAKGGSTAALSVAGSYPGLINGLVVSESTADELTMRIEASECALFSGPGGYLSTIPSDEQDELALSFSGHFAASNCVNLNQDYHLWGARPGFATNCGEIFPSSLVFHPTENPGGVRCSHVEHNVNMLGSSAYPDGVTRANQPLDNVGVQYGLMALRRGTISPERFVHLNENIGQHDGDFSRVPGVRRNEAKVEALERAYRSGMVTNGRHLASVAIIDMRPSEQAWSNTLSWRVLPLRKRLTDANGRYDNHIIWAYSSISPPQINAFTAMDRWLETVEADDTDRSNAEKVAAAKPTDVTDQCLTKFDLEIIDIGWGSQDCPVKFGMSPRQVAGGPLAEDVLKCQLKPLVLESDDYTLIENGAAIVFTSEQRVRLKSVFAEGVCDWTKPGVGQQASPGWMSFADGPDGKPLELTSYGPGEK</sequence>
<dbReference type="Proteomes" id="UP000243207">
    <property type="component" value="Chromosome I"/>
</dbReference>
<reference evidence="4" key="1">
    <citation type="submission" date="2016-10" db="EMBL/GenBank/DDBJ databases">
        <authorList>
            <person name="Varghese N."/>
            <person name="Submissions S."/>
        </authorList>
    </citation>
    <scope>NUCLEOTIDE SEQUENCE [LARGE SCALE GENOMIC DNA]</scope>
    <source>
        <strain evidence="4">NRRL B-51270</strain>
    </source>
</reference>
<dbReference type="InterPro" id="IPR045556">
    <property type="entry name" value="DUF6351"/>
</dbReference>
<dbReference type="AlphaFoldDB" id="A0A1H1P7I2"/>
<dbReference type="EMBL" id="LT629736">
    <property type="protein sequence ID" value="SDS07152.1"/>
    <property type="molecule type" value="Genomic_DNA"/>
</dbReference>
<evidence type="ECO:0000313" key="3">
    <source>
        <dbReference type="EMBL" id="SDS07152.1"/>
    </source>
</evidence>
<evidence type="ECO:0000313" key="4">
    <source>
        <dbReference type="Proteomes" id="UP000243207"/>
    </source>
</evidence>
<dbReference type="Pfam" id="PF19878">
    <property type="entry name" value="DUF6351"/>
    <property type="match status" value="1"/>
</dbReference>